<dbReference type="PANTHER" id="PTHR11614">
    <property type="entry name" value="PHOSPHOLIPASE-RELATED"/>
    <property type="match status" value="1"/>
</dbReference>
<dbReference type="SUPFAM" id="SSF53474">
    <property type="entry name" value="alpha/beta-Hydrolases"/>
    <property type="match status" value="1"/>
</dbReference>
<protein>
    <recommendedName>
        <fullName evidence="1">Serine aminopeptidase S33 domain-containing protein</fullName>
    </recommendedName>
</protein>
<comment type="caution">
    <text evidence="2">The sequence shown here is derived from an EMBL/GenBank/DDBJ whole genome shotgun (WGS) entry which is preliminary data.</text>
</comment>
<dbReference type="InterPro" id="IPR051044">
    <property type="entry name" value="MAG_DAG_Lipase"/>
</dbReference>
<organism evidence="2 3">
    <name type="scientific">Ramalina farinacea</name>
    <dbReference type="NCBI Taxonomy" id="258253"/>
    <lineage>
        <taxon>Eukaryota</taxon>
        <taxon>Fungi</taxon>
        <taxon>Dikarya</taxon>
        <taxon>Ascomycota</taxon>
        <taxon>Pezizomycotina</taxon>
        <taxon>Lecanoromycetes</taxon>
        <taxon>OSLEUM clade</taxon>
        <taxon>Lecanoromycetidae</taxon>
        <taxon>Lecanorales</taxon>
        <taxon>Lecanorineae</taxon>
        <taxon>Ramalinaceae</taxon>
        <taxon>Ramalina</taxon>
    </lineage>
</organism>
<evidence type="ECO:0000313" key="2">
    <source>
        <dbReference type="EMBL" id="MDI1488410.1"/>
    </source>
</evidence>
<dbReference type="InterPro" id="IPR022742">
    <property type="entry name" value="Hydrolase_4"/>
</dbReference>
<evidence type="ECO:0000259" key="1">
    <source>
        <dbReference type="Pfam" id="PF12146"/>
    </source>
</evidence>
<keyword evidence="3" id="KW-1185">Reference proteome</keyword>
<accession>A0AA43QKY7</accession>
<feature type="domain" description="Serine aminopeptidase S33" evidence="1">
    <location>
        <begin position="15"/>
        <end position="181"/>
    </location>
</feature>
<evidence type="ECO:0000313" key="3">
    <source>
        <dbReference type="Proteomes" id="UP001161017"/>
    </source>
</evidence>
<dbReference type="Pfam" id="PF12146">
    <property type="entry name" value="Hydrolase_4"/>
    <property type="match status" value="1"/>
</dbReference>
<name>A0AA43QKY7_9LECA</name>
<reference evidence="2" key="1">
    <citation type="journal article" date="2023" name="Genome Biol. Evol.">
        <title>First Whole Genome Sequence and Flow Cytometry Genome Size Data for the Lichen-Forming Fungus Ramalina farinacea (Ascomycota).</title>
        <authorList>
            <person name="Llewellyn T."/>
            <person name="Mian S."/>
            <person name="Hill R."/>
            <person name="Leitch I.J."/>
            <person name="Gaya E."/>
        </authorList>
    </citation>
    <scope>NUCLEOTIDE SEQUENCE</scope>
    <source>
        <strain evidence="2">LIQ254RAFAR</strain>
    </source>
</reference>
<dbReference type="InterPro" id="IPR029058">
    <property type="entry name" value="AB_hydrolase_fold"/>
</dbReference>
<dbReference type="EMBL" id="JAPUFD010000007">
    <property type="protein sequence ID" value="MDI1488410.1"/>
    <property type="molecule type" value="Genomic_DNA"/>
</dbReference>
<dbReference type="Proteomes" id="UP001161017">
    <property type="component" value="Unassembled WGS sequence"/>
</dbReference>
<dbReference type="Gene3D" id="3.40.50.1820">
    <property type="entry name" value="alpha/beta hydrolase"/>
    <property type="match status" value="1"/>
</dbReference>
<proteinExistence type="predicted"/>
<sequence length="213" mass="23343">MLGSMIPLSHDLAIPIFLVGHSMGGGEVLYYAASGPADIRQEIRGYVALAPYILLHPASQPSRALELAGRVAMKLFPKMQMVQKLRPEILCRDPEVAASWEQDELCHNTGTLEGLGGMIDRGAELDKGTVVIKEGSVYIAHGSKDSITSPDASKKLFEGLSLPDKTYQSYEGWFHVLHGEPGEDKIRYANDVADWILARQMPPGADQKDRSKL</sequence>
<dbReference type="AlphaFoldDB" id="A0AA43QKY7"/>
<gene>
    <name evidence="2" type="ORF">OHK93_007685</name>
</gene>